<dbReference type="EMBL" id="LAZR01030092">
    <property type="protein sequence ID" value="KKL57654.1"/>
    <property type="molecule type" value="Genomic_DNA"/>
</dbReference>
<organism evidence="1">
    <name type="scientific">marine sediment metagenome</name>
    <dbReference type="NCBI Taxonomy" id="412755"/>
    <lineage>
        <taxon>unclassified sequences</taxon>
        <taxon>metagenomes</taxon>
        <taxon>ecological metagenomes</taxon>
    </lineage>
</organism>
<reference evidence="1" key="1">
    <citation type="journal article" date="2015" name="Nature">
        <title>Complex archaea that bridge the gap between prokaryotes and eukaryotes.</title>
        <authorList>
            <person name="Spang A."/>
            <person name="Saw J.H."/>
            <person name="Jorgensen S.L."/>
            <person name="Zaremba-Niedzwiedzka K."/>
            <person name="Martijn J."/>
            <person name="Lind A.E."/>
            <person name="van Eijk R."/>
            <person name="Schleper C."/>
            <person name="Guy L."/>
            <person name="Ettema T.J."/>
        </authorList>
    </citation>
    <scope>NUCLEOTIDE SEQUENCE</scope>
</reference>
<sequence>MKPTALEFNELIDSIALTLMQPIPEPKQQRPRDQKSWKTIDCNGRELVLIAPYLELGPLVLNAGDKVAVTRCTNQGIVLRPYSHPRQAFWWRDPEWKLYWAKVRKVAKRKVSK</sequence>
<protein>
    <submittedName>
        <fullName evidence="1">Uncharacterized protein</fullName>
    </submittedName>
</protein>
<dbReference type="AlphaFoldDB" id="A0A0F9D7T3"/>
<proteinExistence type="predicted"/>
<comment type="caution">
    <text evidence="1">The sequence shown here is derived from an EMBL/GenBank/DDBJ whole genome shotgun (WGS) entry which is preliminary data.</text>
</comment>
<accession>A0A0F9D7T3</accession>
<name>A0A0F9D7T3_9ZZZZ</name>
<evidence type="ECO:0000313" key="1">
    <source>
        <dbReference type="EMBL" id="KKL57654.1"/>
    </source>
</evidence>
<gene>
    <name evidence="1" type="ORF">LCGC14_2233240</name>
</gene>